<keyword evidence="6" id="KW-0456">Lyase</keyword>
<dbReference type="PROSITE" id="PS51819">
    <property type="entry name" value="VOC"/>
    <property type="match status" value="1"/>
</dbReference>
<dbReference type="EMBL" id="FOIN01000027">
    <property type="protein sequence ID" value="SET67164.1"/>
    <property type="molecule type" value="Genomic_DNA"/>
</dbReference>
<dbReference type="GO" id="GO:0004462">
    <property type="term" value="F:lactoylglutathione lyase activity"/>
    <property type="evidence" value="ECO:0007669"/>
    <property type="project" value="TreeGrafter"/>
</dbReference>
<dbReference type="SUPFAM" id="SSF54593">
    <property type="entry name" value="Glyoxalase/Bleomycin resistance protein/Dihydroxybiphenyl dioxygenase"/>
    <property type="match status" value="1"/>
</dbReference>
<dbReference type="AlphaFoldDB" id="A0A1I0GAZ7"/>
<evidence type="ECO:0000256" key="2">
    <source>
        <dbReference type="ARBA" id="ARBA00030892"/>
    </source>
</evidence>
<reference evidence="7" key="1">
    <citation type="submission" date="2016-10" db="EMBL/GenBank/DDBJ databases">
        <authorList>
            <person name="Varghese N."/>
            <person name="Submissions S."/>
        </authorList>
    </citation>
    <scope>NUCLEOTIDE SEQUENCE [LARGE SCALE GENOMIC DNA]</scope>
    <source>
        <strain evidence="7">DSM 1551</strain>
    </source>
</reference>
<organism evidence="6 7">
    <name type="scientific">Thomasclavelia cocleata</name>
    <dbReference type="NCBI Taxonomy" id="69824"/>
    <lineage>
        <taxon>Bacteria</taxon>
        <taxon>Bacillati</taxon>
        <taxon>Bacillota</taxon>
        <taxon>Erysipelotrichia</taxon>
        <taxon>Erysipelotrichales</taxon>
        <taxon>Coprobacillaceae</taxon>
        <taxon>Thomasclavelia</taxon>
    </lineage>
</organism>
<dbReference type="InterPro" id="IPR004360">
    <property type="entry name" value="Glyas_Fos-R_dOase_dom"/>
</dbReference>
<dbReference type="Proteomes" id="UP000198558">
    <property type="component" value="Unassembled WGS sequence"/>
</dbReference>
<dbReference type="Pfam" id="PF00903">
    <property type="entry name" value="Glyoxalase"/>
    <property type="match status" value="1"/>
</dbReference>
<dbReference type="InterPro" id="IPR037523">
    <property type="entry name" value="VOC_core"/>
</dbReference>
<dbReference type="GeneID" id="78288916"/>
<sequence>MEFKCVHCNINITNIDKSVSFYQKALGLKVERTKEASDGSFILTYLGDGISNFQIELTWLKDHPQPYELGENESHICFEVDDFDQAYQLHKEMGCICFENKAMGLYFINDPDDYWIEIIPKK</sequence>
<dbReference type="Gene3D" id="3.10.180.10">
    <property type="entry name" value="2,3-Dihydroxybiphenyl 1,2-Dioxygenase, domain 1"/>
    <property type="match status" value="1"/>
</dbReference>
<dbReference type="GO" id="GO:0019243">
    <property type="term" value="P:methylglyoxal catabolic process to D-lactate via S-lactoyl-glutathione"/>
    <property type="evidence" value="ECO:0007669"/>
    <property type="project" value="TreeGrafter"/>
</dbReference>
<evidence type="ECO:0000256" key="3">
    <source>
        <dbReference type="ARBA" id="ARBA00032460"/>
    </source>
</evidence>
<dbReference type="RefSeq" id="WP_092355006.1">
    <property type="nucleotide sequence ID" value="NZ_CANSQN010000006.1"/>
</dbReference>
<protein>
    <recommendedName>
        <fullName evidence="2">Aldoketomutase</fullName>
    </recommendedName>
    <alternativeName>
        <fullName evidence="1">Ketone-aldehyde mutase</fullName>
    </alternativeName>
    <alternativeName>
        <fullName evidence="3">Methylglyoxalase</fullName>
    </alternativeName>
    <alternativeName>
        <fullName evidence="4">S-D-lactoylglutathione methylglyoxal lyase</fullName>
    </alternativeName>
</protein>
<name>A0A1I0GAZ7_9FIRM</name>
<evidence type="ECO:0000259" key="5">
    <source>
        <dbReference type="PROSITE" id="PS51819"/>
    </source>
</evidence>
<dbReference type="InterPro" id="IPR029068">
    <property type="entry name" value="Glyas_Bleomycin-R_OHBP_Dase"/>
</dbReference>
<evidence type="ECO:0000313" key="7">
    <source>
        <dbReference type="Proteomes" id="UP000198558"/>
    </source>
</evidence>
<dbReference type="PANTHER" id="PTHR46036:SF5">
    <property type="entry name" value="LACTOYLGLUTATHIONE LYASE"/>
    <property type="match status" value="1"/>
</dbReference>
<dbReference type="OrthoDB" id="192739at2"/>
<evidence type="ECO:0000256" key="1">
    <source>
        <dbReference type="ARBA" id="ARBA00030291"/>
    </source>
</evidence>
<dbReference type="GO" id="GO:0005737">
    <property type="term" value="C:cytoplasm"/>
    <property type="evidence" value="ECO:0007669"/>
    <property type="project" value="TreeGrafter"/>
</dbReference>
<gene>
    <name evidence="6" type="ORF">SAMN04489758_1279</name>
</gene>
<evidence type="ECO:0000256" key="4">
    <source>
        <dbReference type="ARBA" id="ARBA00033298"/>
    </source>
</evidence>
<evidence type="ECO:0000313" key="6">
    <source>
        <dbReference type="EMBL" id="SET67164.1"/>
    </source>
</evidence>
<accession>A0A1I0GAZ7</accession>
<feature type="domain" description="VOC" evidence="5">
    <location>
        <begin position="4"/>
        <end position="121"/>
    </location>
</feature>
<dbReference type="PANTHER" id="PTHR46036">
    <property type="entry name" value="LACTOYLGLUTATHIONE LYASE"/>
    <property type="match status" value="1"/>
</dbReference>
<keyword evidence="7" id="KW-1185">Reference proteome</keyword>
<proteinExistence type="predicted"/>